<evidence type="ECO:0000259" key="7">
    <source>
        <dbReference type="PROSITE" id="PS50948"/>
    </source>
</evidence>
<evidence type="ECO:0000256" key="1">
    <source>
        <dbReference type="ARBA" id="ARBA00022659"/>
    </source>
</evidence>
<evidence type="ECO:0000256" key="2">
    <source>
        <dbReference type="ARBA" id="ARBA00022737"/>
    </source>
</evidence>
<dbReference type="InterPro" id="IPR050350">
    <property type="entry name" value="Compl-Cell_Adhes-Reg"/>
</dbReference>
<dbReference type="InterPro" id="IPR035976">
    <property type="entry name" value="Sushi/SCR/CCP_sf"/>
</dbReference>
<keyword evidence="1 5" id="KW-0768">Sushi</keyword>
<dbReference type="OrthoDB" id="6142884at2759"/>
<evidence type="ECO:0000256" key="3">
    <source>
        <dbReference type="ARBA" id="ARBA00023157"/>
    </source>
</evidence>
<dbReference type="PANTHER" id="PTHR19325">
    <property type="entry name" value="COMPLEMENT COMPONENT-RELATED SUSHI DOMAIN-CONTAINING"/>
    <property type="match status" value="1"/>
</dbReference>
<evidence type="ECO:0000259" key="6">
    <source>
        <dbReference type="PROSITE" id="PS50923"/>
    </source>
</evidence>
<dbReference type="Pfam" id="PF00024">
    <property type="entry name" value="PAN_1"/>
    <property type="match status" value="1"/>
</dbReference>
<dbReference type="InterPro" id="IPR003609">
    <property type="entry name" value="Pan_app"/>
</dbReference>
<keyword evidence="2" id="KW-0677">Repeat</keyword>
<reference evidence="9" key="2">
    <citation type="submission" date="2025-08" db="UniProtKB">
        <authorList>
            <consortium name="RefSeq"/>
        </authorList>
    </citation>
    <scope>IDENTIFICATION</scope>
    <source>
        <tissue evidence="9">Whole sample</tissue>
    </source>
</reference>
<dbReference type="SMART" id="SM00032">
    <property type="entry name" value="CCP"/>
    <property type="match status" value="3"/>
</dbReference>
<dbReference type="Pfam" id="PF00084">
    <property type="entry name" value="Sushi"/>
    <property type="match status" value="2"/>
</dbReference>
<keyword evidence="8" id="KW-1185">Reference proteome</keyword>
<keyword evidence="3" id="KW-1015">Disulfide bond</keyword>
<dbReference type="SUPFAM" id="SSF57414">
    <property type="entry name" value="Hairpin loop containing domain-like"/>
    <property type="match status" value="1"/>
</dbReference>
<dbReference type="Gene3D" id="2.10.70.10">
    <property type="entry name" value="Complement Module, domain 1"/>
    <property type="match status" value="2"/>
</dbReference>
<dbReference type="KEGG" id="cvn:111105466"/>
<name>A0A8B8AWK2_CRAVI</name>
<comment type="caution">
    <text evidence="5">Lacks conserved residue(s) required for the propagation of feature annotation.</text>
</comment>
<feature type="domain" description="Apple" evidence="7">
    <location>
        <begin position="285"/>
        <end position="373"/>
    </location>
</feature>
<dbReference type="Gene3D" id="3.50.4.10">
    <property type="entry name" value="Hepatocyte Growth Factor"/>
    <property type="match status" value="1"/>
</dbReference>
<dbReference type="GeneID" id="111105466"/>
<reference evidence="8" key="1">
    <citation type="submission" date="2024-06" db="UniProtKB">
        <authorList>
            <consortium name="RefSeq"/>
        </authorList>
    </citation>
    <scope>NUCLEOTIDE SEQUENCE [LARGE SCALE GENOMIC DNA]</scope>
</reference>
<gene>
    <name evidence="9" type="primary">LOC111105466</name>
</gene>
<dbReference type="AlphaFoldDB" id="A0A8B8AWK2"/>
<organism evidence="8 9">
    <name type="scientific">Crassostrea virginica</name>
    <name type="common">Eastern oyster</name>
    <dbReference type="NCBI Taxonomy" id="6565"/>
    <lineage>
        <taxon>Eukaryota</taxon>
        <taxon>Metazoa</taxon>
        <taxon>Spiralia</taxon>
        <taxon>Lophotrochozoa</taxon>
        <taxon>Mollusca</taxon>
        <taxon>Bivalvia</taxon>
        <taxon>Autobranchia</taxon>
        <taxon>Pteriomorphia</taxon>
        <taxon>Ostreida</taxon>
        <taxon>Ostreoidea</taxon>
        <taxon>Ostreidae</taxon>
        <taxon>Crassostrea</taxon>
    </lineage>
</organism>
<dbReference type="PANTHER" id="PTHR19325:SF575">
    <property type="entry name" value="LOCOMOTION-RELATED PROTEIN HIKARU GENKI"/>
    <property type="match status" value="1"/>
</dbReference>
<evidence type="ECO:0000313" key="8">
    <source>
        <dbReference type="Proteomes" id="UP000694844"/>
    </source>
</evidence>
<dbReference type="InterPro" id="IPR000436">
    <property type="entry name" value="Sushi_SCR_CCP_dom"/>
</dbReference>
<evidence type="ECO:0000256" key="4">
    <source>
        <dbReference type="ARBA" id="ARBA00023180"/>
    </source>
</evidence>
<dbReference type="PROSITE" id="PS50923">
    <property type="entry name" value="SUSHI"/>
    <property type="match status" value="1"/>
</dbReference>
<sequence>MLYGQPLSQFNHWNRYLGCFLDAAGDFVYSSIVSSEDACKSDCQSSYQFYSFYIDQDGWKHCFCGNSLYTYGTSDVTACRPNADSAYLPVYRAYDSYCNNRSEDHASFLISYPSSYGDFPTLTVKFYYMCDEGFVLSDNTKIKRVTCRETNGTYFWEDKDGPCQVLNCSSLSGPNTWYDVSTDNVTFGTIVTVTCNNSLFMADGNRSKTLTCLDSVQWNDTVTSCTYPFCPVLPPSIRNGKYEMDADGTHAKYSCHDFYQLTTNTNEEQLSCLPNQQWQTVNFSCEINDTSVLYRQGEFDLLGHFMRQQNGDEVILSYITTSIFTCTDRCLKNTRCVAYSYNQQGRDCVLFNNRAQSQQLVQNSDWKYFEMNLLLMQ</sequence>
<proteinExistence type="predicted"/>
<dbReference type="PROSITE" id="PS50948">
    <property type="entry name" value="PAN"/>
    <property type="match status" value="1"/>
</dbReference>
<dbReference type="SUPFAM" id="SSF57535">
    <property type="entry name" value="Complement control module/SCR domain"/>
    <property type="match status" value="2"/>
</dbReference>
<accession>A0A8B8AWK2</accession>
<feature type="domain" description="Sushi" evidence="6">
    <location>
        <begin position="223"/>
        <end position="287"/>
    </location>
</feature>
<dbReference type="Proteomes" id="UP000694844">
    <property type="component" value="Chromosome 1"/>
</dbReference>
<evidence type="ECO:0000313" key="9">
    <source>
        <dbReference type="RefSeq" id="XP_022295491.1"/>
    </source>
</evidence>
<keyword evidence="4" id="KW-0325">Glycoprotein</keyword>
<protein>
    <submittedName>
        <fullName evidence="9">Uncharacterized protein LOC111105466</fullName>
    </submittedName>
</protein>
<dbReference type="CDD" id="cd00033">
    <property type="entry name" value="CCP"/>
    <property type="match status" value="1"/>
</dbReference>
<dbReference type="RefSeq" id="XP_022295491.1">
    <property type="nucleotide sequence ID" value="XM_022439783.1"/>
</dbReference>
<evidence type="ECO:0000256" key="5">
    <source>
        <dbReference type="PROSITE-ProRule" id="PRU00302"/>
    </source>
</evidence>